<gene>
    <name evidence="2" type="ORF">A3A01_01565</name>
</gene>
<evidence type="ECO:0000313" key="3">
    <source>
        <dbReference type="Proteomes" id="UP000179352"/>
    </source>
</evidence>
<evidence type="ECO:0000313" key="2">
    <source>
        <dbReference type="EMBL" id="OGI86095.1"/>
    </source>
</evidence>
<evidence type="ECO:0000256" key="1">
    <source>
        <dbReference type="SAM" id="Phobius"/>
    </source>
</evidence>
<keyword evidence="1" id="KW-0812">Transmembrane</keyword>
<proteinExistence type="predicted"/>
<dbReference type="EMBL" id="MFUU01000010">
    <property type="protein sequence ID" value="OGI86095.1"/>
    <property type="molecule type" value="Genomic_DNA"/>
</dbReference>
<dbReference type="Proteomes" id="UP000179352">
    <property type="component" value="Unassembled WGS sequence"/>
</dbReference>
<name>A0A1F6WWH0_9BACT</name>
<evidence type="ECO:0008006" key="4">
    <source>
        <dbReference type="Google" id="ProtNLM"/>
    </source>
</evidence>
<dbReference type="AlphaFoldDB" id="A0A1F6WWH0"/>
<accession>A0A1F6WWH0</accession>
<reference evidence="2 3" key="1">
    <citation type="journal article" date="2016" name="Nat. Commun.">
        <title>Thousands of microbial genomes shed light on interconnected biogeochemical processes in an aquifer system.</title>
        <authorList>
            <person name="Anantharaman K."/>
            <person name="Brown C.T."/>
            <person name="Hug L.A."/>
            <person name="Sharon I."/>
            <person name="Castelle C.J."/>
            <person name="Probst A.J."/>
            <person name="Thomas B.C."/>
            <person name="Singh A."/>
            <person name="Wilkins M.J."/>
            <person name="Karaoz U."/>
            <person name="Brodie E.L."/>
            <person name="Williams K.H."/>
            <person name="Hubbard S.S."/>
            <person name="Banfield J.F."/>
        </authorList>
    </citation>
    <scope>NUCLEOTIDE SEQUENCE [LARGE SCALE GENOMIC DNA]</scope>
</reference>
<keyword evidence="1" id="KW-0472">Membrane</keyword>
<keyword evidence="1" id="KW-1133">Transmembrane helix</keyword>
<feature type="transmembrane region" description="Helical" evidence="1">
    <location>
        <begin position="17"/>
        <end position="36"/>
    </location>
</feature>
<organism evidence="2 3">
    <name type="scientific">Candidatus Nomurabacteria bacterium RIFCSPLOWO2_01_FULL_39_17</name>
    <dbReference type="NCBI Taxonomy" id="1801770"/>
    <lineage>
        <taxon>Bacteria</taxon>
        <taxon>Candidatus Nomuraibacteriota</taxon>
    </lineage>
</organism>
<dbReference type="STRING" id="1801770.A3A01_01565"/>
<sequence>MKNQIQKVKGGYTLVEILFYIALFSVLTLAIINSFVTMTKAFKEISIQSDLVQSSLAIERMSREIRQAYGINSITTSDLKLNTKDELDNNETVRFLLSGSDIQLFENDVLTGNLNTPNIQVVNLSFTQITTVNGNAIKISLSVKSGRDMTNRVENFYNTVLLRGDYGS</sequence>
<comment type="caution">
    <text evidence="2">The sequence shown here is derived from an EMBL/GenBank/DDBJ whole genome shotgun (WGS) entry which is preliminary data.</text>
</comment>
<protein>
    <recommendedName>
        <fullName evidence="4">Prepilin-type N-terminal cleavage/methylation domain-containing protein</fullName>
    </recommendedName>
</protein>